<dbReference type="STRING" id="31246.A0A183NN90"/>
<organism evidence="1 2">
    <name type="scientific">Schistosoma mattheei</name>
    <dbReference type="NCBI Taxonomy" id="31246"/>
    <lineage>
        <taxon>Eukaryota</taxon>
        <taxon>Metazoa</taxon>
        <taxon>Spiralia</taxon>
        <taxon>Lophotrochozoa</taxon>
        <taxon>Platyhelminthes</taxon>
        <taxon>Trematoda</taxon>
        <taxon>Digenea</taxon>
        <taxon>Strigeidida</taxon>
        <taxon>Schistosomatoidea</taxon>
        <taxon>Schistosomatidae</taxon>
        <taxon>Schistosoma</taxon>
    </lineage>
</organism>
<evidence type="ECO:0000313" key="1">
    <source>
        <dbReference type="EMBL" id="VDO96902.1"/>
    </source>
</evidence>
<dbReference type="GO" id="GO:0032040">
    <property type="term" value="C:small-subunit processome"/>
    <property type="evidence" value="ECO:0007669"/>
    <property type="project" value="TreeGrafter"/>
</dbReference>
<dbReference type="PANTHER" id="PTHR14085:SF3">
    <property type="entry name" value="WD REPEAT-CONTAINING PROTEIN 46"/>
    <property type="match status" value="1"/>
</dbReference>
<gene>
    <name evidence="1" type="ORF">SMTD_LOCUS3576</name>
</gene>
<keyword evidence="2" id="KW-1185">Reference proteome</keyword>
<dbReference type="GO" id="GO:0000462">
    <property type="term" value="P:maturation of SSU-rRNA from tricistronic rRNA transcript (SSU-rRNA, 5.8S rRNA, LSU-rRNA)"/>
    <property type="evidence" value="ECO:0007669"/>
    <property type="project" value="TreeGrafter"/>
</dbReference>
<evidence type="ECO:0000313" key="2">
    <source>
        <dbReference type="Proteomes" id="UP000269396"/>
    </source>
</evidence>
<dbReference type="SUPFAM" id="SSF50978">
    <property type="entry name" value="WD40 repeat-like"/>
    <property type="match status" value="1"/>
</dbReference>
<dbReference type="GO" id="GO:0030686">
    <property type="term" value="C:90S preribosome"/>
    <property type="evidence" value="ECO:0007669"/>
    <property type="project" value="TreeGrafter"/>
</dbReference>
<proteinExistence type="predicted"/>
<dbReference type="InterPro" id="IPR015943">
    <property type="entry name" value="WD40/YVTN_repeat-like_dom_sf"/>
</dbReference>
<sequence length="94" mass="10753">MNYRFSTKYFNNRCSSKLNFSHYLNDVFAHSLFFLHIHLSSYLATCGVDRKLKIWDLRSTYDPLSEILLPMSASTINFSQKGLLALGAANTVQV</sequence>
<dbReference type="InterPro" id="IPR040315">
    <property type="entry name" value="WDR46/Utp7"/>
</dbReference>
<dbReference type="InterPro" id="IPR036322">
    <property type="entry name" value="WD40_repeat_dom_sf"/>
</dbReference>
<reference evidence="1 2" key="1">
    <citation type="submission" date="2018-11" db="EMBL/GenBank/DDBJ databases">
        <authorList>
            <consortium name="Pathogen Informatics"/>
        </authorList>
    </citation>
    <scope>NUCLEOTIDE SEQUENCE [LARGE SCALE GENOMIC DNA]</scope>
    <source>
        <strain>Denwood</strain>
        <strain evidence="2">Zambia</strain>
    </source>
</reference>
<name>A0A183NN90_9TREM</name>
<dbReference type="EMBL" id="UZAL01006810">
    <property type="protein sequence ID" value="VDO96902.1"/>
    <property type="molecule type" value="Genomic_DNA"/>
</dbReference>
<dbReference type="Proteomes" id="UP000269396">
    <property type="component" value="Unassembled WGS sequence"/>
</dbReference>
<protein>
    <submittedName>
        <fullName evidence="1">Uncharacterized protein</fullName>
    </submittedName>
</protein>
<dbReference type="Gene3D" id="2.130.10.10">
    <property type="entry name" value="YVTN repeat-like/Quinoprotein amine dehydrogenase"/>
    <property type="match status" value="1"/>
</dbReference>
<accession>A0A183NN90</accession>
<dbReference type="PANTHER" id="PTHR14085">
    <property type="entry name" value="WD-REPEAT PROTEIN BING4"/>
    <property type="match status" value="1"/>
</dbReference>
<dbReference type="AlphaFoldDB" id="A0A183NN90"/>